<accession>A0A2B1KMQ7</accession>
<reference evidence="1 2" key="1">
    <citation type="submission" date="2017-09" db="EMBL/GenBank/DDBJ databases">
        <title>Large-scale bioinformatics analysis of Bacillus genomes uncovers conserved roles of natural products in bacterial physiology.</title>
        <authorList>
            <consortium name="Agbiome Team Llc"/>
            <person name="Bleich R.M."/>
            <person name="Grubbs K.J."/>
            <person name="Santa Maria K.C."/>
            <person name="Allen S.E."/>
            <person name="Farag S."/>
            <person name="Shank E.A."/>
            <person name="Bowers A."/>
        </authorList>
    </citation>
    <scope>NUCLEOTIDE SEQUENCE [LARGE SCALE GENOMIC DNA]</scope>
    <source>
        <strain evidence="1 2">AFS076905</strain>
    </source>
</reference>
<comment type="caution">
    <text evidence="1">The sequence shown here is derived from an EMBL/GenBank/DDBJ whole genome shotgun (WGS) entry which is preliminary data.</text>
</comment>
<sequence length="627" mass="69732">MVSTLIQMKLSILKHSMNGGRAVLFIMAGLVGLLLAIGTILLFSFYPTEQTISKSILYVTFAIWTVGWIIGPMLTGGDGILRPEYFVLLPLSPYKLARALLVVAFIGVGPLVSFLAFIGLLIYAARISYFAIIVAVPAIILQLIFVVLLSKVIVSIMGETMKSRIGMEIGAMLIGFLIAFLNVGWYALPVISGITPSDTTLFYMIPFSWTILAVEYASQSNWLLSCIFLSAIAIFCGLLFFIWTILLTRNKVRDSKKIQGEITNKHYRRGIKIFLETKIGAVITKELKSWGRDPQRGRFLRMGIWIGVFYGILVTIADIPYLMPWTGVSMIVFTSMFSCNLYGFDGSALWLTLVTPGAGRIDVRGRQLAWLIAVGPVAILTTSIFTISSGLTFVYPWVFAIIPALLGGAAGLIVLFSVYNLIPITDSHRRGKGTIISGDDMNTSKMFITTWLMMVMVLATAIPALLVAWLGTSLHIQVLQWLGVPIGVCTGGVLAWLFGRIAYTKLERNGPELLFEMKSGMKIKSDNYKKKVQNKAIELPKKKLAFVVLFVFMGIFFLVHQSIIPIIFEILGVDEKVRLFFLPRYLPQIARIPVSIIFALLGITFLYKAILTKKRHVKETQLIKDDM</sequence>
<name>A0A2B1KMQ7_BACCE</name>
<evidence type="ECO:0000313" key="1">
    <source>
        <dbReference type="EMBL" id="PFN27764.1"/>
    </source>
</evidence>
<gene>
    <name evidence="1" type="ORF">COJ50_06465</name>
</gene>
<proteinExistence type="predicted"/>
<dbReference type="Proteomes" id="UP000225182">
    <property type="component" value="Unassembled WGS sequence"/>
</dbReference>
<dbReference type="AlphaFoldDB" id="A0A2B1KMQ7"/>
<evidence type="ECO:0000313" key="2">
    <source>
        <dbReference type="Proteomes" id="UP000225182"/>
    </source>
</evidence>
<evidence type="ECO:0008006" key="3">
    <source>
        <dbReference type="Google" id="ProtNLM"/>
    </source>
</evidence>
<protein>
    <recommendedName>
        <fullName evidence="3">ABC-2 type transport system permease protein</fullName>
    </recommendedName>
</protein>
<organism evidence="1 2">
    <name type="scientific">Bacillus cereus</name>
    <dbReference type="NCBI Taxonomy" id="1396"/>
    <lineage>
        <taxon>Bacteria</taxon>
        <taxon>Bacillati</taxon>
        <taxon>Bacillota</taxon>
        <taxon>Bacilli</taxon>
        <taxon>Bacillales</taxon>
        <taxon>Bacillaceae</taxon>
        <taxon>Bacillus</taxon>
        <taxon>Bacillus cereus group</taxon>
    </lineage>
</organism>
<dbReference type="RefSeq" id="WP_098388033.1">
    <property type="nucleotide sequence ID" value="NZ_NTXK01000171.1"/>
</dbReference>
<dbReference type="EMBL" id="NUYN01000010">
    <property type="protein sequence ID" value="PFN27764.1"/>
    <property type="molecule type" value="Genomic_DNA"/>
</dbReference>